<dbReference type="AlphaFoldDB" id="A0A9X2D8F2"/>
<dbReference type="RefSeq" id="WP_250826658.1">
    <property type="nucleotide sequence ID" value="NZ_JAMOIL010000007.1"/>
</dbReference>
<reference evidence="1" key="1">
    <citation type="submission" date="2022-05" db="EMBL/GenBank/DDBJ databases">
        <authorList>
            <person name="Tuo L."/>
        </authorList>
    </citation>
    <scope>NUCLEOTIDE SEQUENCE</scope>
    <source>
        <strain evidence="1">BSK12Z-4</strain>
    </source>
</reference>
<accession>A0A9X2D8F2</accession>
<name>A0A9X2D8F2_9ACTN</name>
<dbReference type="EMBL" id="JAMOIL010000007">
    <property type="protein sequence ID" value="MCM0619949.1"/>
    <property type="molecule type" value="Genomic_DNA"/>
</dbReference>
<comment type="caution">
    <text evidence="1">The sequence shown here is derived from an EMBL/GenBank/DDBJ whole genome shotgun (WGS) entry which is preliminary data.</text>
</comment>
<sequence length="406" mass="42842">MTTIPLPVPAGLPFASVLSDGTGETTRYRVLRRDDGVRALVPDAGVGVLREVLGRANDPEPWSRHVARQGFATGAGLGLLATERAHLADATLRTRLEALVEGSGLEFSHLAVHFGPPRPNRKPVVHLLDDRGVLVAVAKIGAGPVPAALVLREAAALAALSEQGPLVLLQVPTVVGVGPGPGDSTVLVQTALPVAGRARLPQEPERRRALVELSCGRTSTGARAWLAGLAERVDGLPDADALTDPDARDLVDAARALVAETEEAGWVDDVRCGPSHGDWARQNVVGTPDGVAAWDWERYDRDRPVGYDEAHLALQEVRRAASSGRRTQRGGSRLQASADAFARWQPPHQAGARPERDLGLARLLVLDLVARYGGDATTTAGGDAARVQGGLARLAGWTLPLLRETA</sequence>
<organism evidence="1 2">
    <name type="scientific">Nocardioides bruguierae</name>
    <dbReference type="NCBI Taxonomy" id="2945102"/>
    <lineage>
        <taxon>Bacteria</taxon>
        <taxon>Bacillati</taxon>
        <taxon>Actinomycetota</taxon>
        <taxon>Actinomycetes</taxon>
        <taxon>Propionibacteriales</taxon>
        <taxon>Nocardioidaceae</taxon>
        <taxon>Nocardioides</taxon>
    </lineage>
</organism>
<evidence type="ECO:0000313" key="1">
    <source>
        <dbReference type="EMBL" id="MCM0619949.1"/>
    </source>
</evidence>
<keyword evidence="2" id="KW-1185">Reference proteome</keyword>
<evidence type="ECO:0000313" key="2">
    <source>
        <dbReference type="Proteomes" id="UP001139485"/>
    </source>
</evidence>
<dbReference type="Proteomes" id="UP001139485">
    <property type="component" value="Unassembled WGS sequence"/>
</dbReference>
<gene>
    <name evidence="1" type="ORF">M8330_06525</name>
</gene>
<proteinExistence type="predicted"/>
<dbReference type="SUPFAM" id="SSF56112">
    <property type="entry name" value="Protein kinase-like (PK-like)"/>
    <property type="match status" value="1"/>
</dbReference>
<protein>
    <submittedName>
        <fullName evidence="1">Uncharacterized protein</fullName>
    </submittedName>
</protein>
<dbReference type="InterPro" id="IPR011009">
    <property type="entry name" value="Kinase-like_dom_sf"/>
</dbReference>